<comment type="caution">
    <text evidence="1">The sequence shown here is derived from an EMBL/GenBank/DDBJ whole genome shotgun (WGS) entry which is preliminary data.</text>
</comment>
<gene>
    <name evidence="1" type="ORF">PGTUg99_012226</name>
</gene>
<dbReference type="EMBL" id="VDEP01000036">
    <property type="protein sequence ID" value="KAA1135963.1"/>
    <property type="molecule type" value="Genomic_DNA"/>
</dbReference>
<dbReference type="Proteomes" id="UP000325313">
    <property type="component" value="Unassembled WGS sequence"/>
</dbReference>
<protein>
    <submittedName>
        <fullName evidence="1">Uncharacterized protein</fullName>
    </submittedName>
</protein>
<sequence>MPPMSHSKPSRSEYWDIIFFGHTDFSNEARNGPDPTTHNFYIYKSVEPQAVSA</sequence>
<proteinExistence type="predicted"/>
<reference evidence="1 2" key="1">
    <citation type="submission" date="2019-05" db="EMBL/GenBank/DDBJ databases">
        <title>Emergence of the Ug99 lineage of the wheat stem rust pathogen through somatic hybridization.</title>
        <authorList>
            <person name="Li F."/>
            <person name="Upadhyaya N.M."/>
            <person name="Sperschneider J."/>
            <person name="Matny O."/>
            <person name="Nguyen-Phuc H."/>
            <person name="Mago R."/>
            <person name="Raley C."/>
            <person name="Miller M.E."/>
            <person name="Silverstein K.A.T."/>
            <person name="Henningsen E."/>
            <person name="Hirsch C.D."/>
            <person name="Visser B."/>
            <person name="Pretorius Z.A."/>
            <person name="Steffenson B.J."/>
            <person name="Schwessinger B."/>
            <person name="Dodds P.N."/>
            <person name="Figueroa M."/>
        </authorList>
    </citation>
    <scope>NUCLEOTIDE SEQUENCE [LARGE SCALE GENOMIC DNA]</scope>
    <source>
        <strain evidence="1 2">Ug99</strain>
    </source>
</reference>
<name>A0A5B0SFF2_PUCGR</name>
<accession>A0A5B0SFF2</accession>
<evidence type="ECO:0000313" key="2">
    <source>
        <dbReference type="Proteomes" id="UP000325313"/>
    </source>
</evidence>
<dbReference type="AlphaFoldDB" id="A0A5B0SFF2"/>
<evidence type="ECO:0000313" key="1">
    <source>
        <dbReference type="EMBL" id="KAA1135963.1"/>
    </source>
</evidence>
<organism evidence="1 2">
    <name type="scientific">Puccinia graminis f. sp. tritici</name>
    <dbReference type="NCBI Taxonomy" id="56615"/>
    <lineage>
        <taxon>Eukaryota</taxon>
        <taxon>Fungi</taxon>
        <taxon>Dikarya</taxon>
        <taxon>Basidiomycota</taxon>
        <taxon>Pucciniomycotina</taxon>
        <taxon>Pucciniomycetes</taxon>
        <taxon>Pucciniales</taxon>
        <taxon>Pucciniaceae</taxon>
        <taxon>Puccinia</taxon>
    </lineage>
</organism>